<dbReference type="GO" id="GO:0016020">
    <property type="term" value="C:membrane"/>
    <property type="evidence" value="ECO:0007669"/>
    <property type="project" value="UniProtKB-SubCell"/>
</dbReference>
<evidence type="ECO:0000256" key="3">
    <source>
        <dbReference type="ARBA" id="ARBA00022692"/>
    </source>
</evidence>
<keyword evidence="5 6" id="KW-0472">Membrane</keyword>
<evidence type="ECO:0000256" key="1">
    <source>
        <dbReference type="ARBA" id="ARBA00004141"/>
    </source>
</evidence>
<evidence type="ECO:0000256" key="2">
    <source>
        <dbReference type="ARBA" id="ARBA00007635"/>
    </source>
</evidence>
<feature type="transmembrane region" description="Helical" evidence="6">
    <location>
        <begin position="91"/>
        <end position="117"/>
    </location>
</feature>
<comment type="subcellular location">
    <subcellularLocation>
        <location evidence="1 6">Membrane</location>
        <topology evidence="1 6">Multi-pass membrane protein</topology>
    </subcellularLocation>
</comment>
<dbReference type="Proteomes" id="UP000886885">
    <property type="component" value="Chromosome 1D"/>
</dbReference>
<dbReference type="OrthoDB" id="840761at2759"/>
<feature type="transmembrane region" description="Helical" evidence="6">
    <location>
        <begin position="221"/>
        <end position="241"/>
    </location>
</feature>
<dbReference type="AlphaFoldDB" id="A0A8X8ANC6"/>
<sequence length="304" mass="33702">MGEKKPYLAVLLVQSIYGGMFMLSKAAFNGGMNNYVFVFYRQAAATLFLAPFAFYFEWKNRPPLSFVTFCKIFFLALFGISFCLDIFGIGIVYATATLAAAISNCLPVITFFLALLLRMEVLKFKTVSGIAKIAGIVACTSTYVLVRVLKNYPSKLLFITLQCFLSTIQLFAIAVAAERDPHEWELGWNVRLLAVAYCGIVVTGVTFYLQAWVIEKKGPVFLAMSTPFTLVFTMIFSSIFLCEIITLGSVLGGLMLVGGLYSVLWGKRKEEKMNDENSLKAEADTECLELKQAVQAETKGPLLV</sequence>
<evidence type="ECO:0000313" key="9">
    <source>
        <dbReference type="Proteomes" id="UP000886885"/>
    </source>
</evidence>
<dbReference type="GO" id="GO:0022857">
    <property type="term" value="F:transmembrane transporter activity"/>
    <property type="evidence" value="ECO:0007669"/>
    <property type="project" value="InterPro"/>
</dbReference>
<reference evidence="8" key="1">
    <citation type="journal article" date="2020" name="bioRxiv">
        <title>Hybrid origin of Populus tomentosa Carr. identified through genome sequencing and phylogenomic analysis.</title>
        <authorList>
            <person name="An X."/>
            <person name="Gao K."/>
            <person name="Chen Z."/>
            <person name="Li J."/>
            <person name="Yang X."/>
            <person name="Yang X."/>
            <person name="Zhou J."/>
            <person name="Guo T."/>
            <person name="Zhao T."/>
            <person name="Huang S."/>
            <person name="Miao D."/>
            <person name="Khan W.U."/>
            <person name="Rao P."/>
            <person name="Ye M."/>
            <person name="Lei B."/>
            <person name="Liao W."/>
            <person name="Wang J."/>
            <person name="Ji L."/>
            <person name="Li Y."/>
            <person name="Guo B."/>
            <person name="Mustafa N.S."/>
            <person name="Li S."/>
            <person name="Yun Q."/>
            <person name="Keller S.R."/>
            <person name="Mao J."/>
            <person name="Zhang R."/>
            <person name="Strauss S.H."/>
        </authorList>
    </citation>
    <scope>NUCLEOTIDE SEQUENCE</scope>
    <source>
        <strain evidence="8">GM15</strain>
        <tissue evidence="8">Leaf</tissue>
    </source>
</reference>
<keyword evidence="9" id="KW-1185">Reference proteome</keyword>
<dbReference type="PANTHER" id="PTHR31218">
    <property type="entry name" value="WAT1-RELATED PROTEIN"/>
    <property type="match status" value="1"/>
</dbReference>
<feature type="transmembrane region" description="Helical" evidence="6">
    <location>
        <begin position="156"/>
        <end position="176"/>
    </location>
</feature>
<feature type="transmembrane region" description="Helical" evidence="6">
    <location>
        <begin position="35"/>
        <end position="58"/>
    </location>
</feature>
<dbReference type="InterPro" id="IPR030184">
    <property type="entry name" value="WAT1-related"/>
</dbReference>
<keyword evidence="3 6" id="KW-0812">Transmembrane</keyword>
<protein>
    <recommendedName>
        <fullName evidence="6">WAT1-related protein</fullName>
    </recommendedName>
</protein>
<feature type="transmembrane region" description="Helical" evidence="6">
    <location>
        <begin position="64"/>
        <end position="84"/>
    </location>
</feature>
<feature type="transmembrane region" description="Helical" evidence="6">
    <location>
        <begin position="188"/>
        <end position="209"/>
    </location>
</feature>
<evidence type="ECO:0000313" key="8">
    <source>
        <dbReference type="EMBL" id="KAG6789812.1"/>
    </source>
</evidence>
<feature type="transmembrane region" description="Helical" evidence="6">
    <location>
        <begin position="129"/>
        <end position="149"/>
    </location>
</feature>
<evidence type="ECO:0000256" key="5">
    <source>
        <dbReference type="ARBA" id="ARBA00023136"/>
    </source>
</evidence>
<dbReference type="EMBL" id="JAAWWB010000002">
    <property type="protein sequence ID" value="KAG6789812.1"/>
    <property type="molecule type" value="Genomic_DNA"/>
</dbReference>
<evidence type="ECO:0000256" key="4">
    <source>
        <dbReference type="ARBA" id="ARBA00022989"/>
    </source>
</evidence>
<feature type="domain" description="EamA" evidence="7">
    <location>
        <begin position="6"/>
        <end position="138"/>
    </location>
</feature>
<comment type="caution">
    <text evidence="8">The sequence shown here is derived from an EMBL/GenBank/DDBJ whole genome shotgun (WGS) entry which is preliminary data.</text>
</comment>
<evidence type="ECO:0000256" key="6">
    <source>
        <dbReference type="RuleBase" id="RU363077"/>
    </source>
</evidence>
<dbReference type="InterPro" id="IPR000620">
    <property type="entry name" value="EamA_dom"/>
</dbReference>
<dbReference type="Pfam" id="PF00892">
    <property type="entry name" value="EamA"/>
    <property type="match status" value="1"/>
</dbReference>
<gene>
    <name evidence="8" type="ORF">POTOM_005938</name>
</gene>
<proteinExistence type="inferred from homology"/>
<feature type="transmembrane region" description="Helical" evidence="6">
    <location>
        <begin position="247"/>
        <end position="265"/>
    </location>
</feature>
<comment type="similarity">
    <text evidence="2 6">Belongs to the drug/metabolite transporter (DMT) superfamily. Plant drug/metabolite exporter (P-DME) (TC 2.A.7.4) family.</text>
</comment>
<feature type="transmembrane region" description="Helical" evidence="6">
    <location>
        <begin position="6"/>
        <end position="23"/>
    </location>
</feature>
<accession>A0A8X8ANC6</accession>
<keyword evidence="4 6" id="KW-1133">Transmembrane helix</keyword>
<evidence type="ECO:0000259" key="7">
    <source>
        <dbReference type="Pfam" id="PF00892"/>
    </source>
</evidence>
<name>A0A8X8ANC6_POPTO</name>
<organism evidence="8 9">
    <name type="scientific">Populus tomentosa</name>
    <name type="common">Chinese white poplar</name>
    <dbReference type="NCBI Taxonomy" id="118781"/>
    <lineage>
        <taxon>Eukaryota</taxon>
        <taxon>Viridiplantae</taxon>
        <taxon>Streptophyta</taxon>
        <taxon>Embryophyta</taxon>
        <taxon>Tracheophyta</taxon>
        <taxon>Spermatophyta</taxon>
        <taxon>Magnoliopsida</taxon>
        <taxon>eudicotyledons</taxon>
        <taxon>Gunneridae</taxon>
        <taxon>Pentapetalae</taxon>
        <taxon>rosids</taxon>
        <taxon>fabids</taxon>
        <taxon>Malpighiales</taxon>
        <taxon>Salicaceae</taxon>
        <taxon>Saliceae</taxon>
        <taxon>Populus</taxon>
    </lineage>
</organism>